<dbReference type="Gene3D" id="1.25.40.10">
    <property type="entry name" value="Tetratricopeptide repeat domain"/>
    <property type="match status" value="1"/>
</dbReference>
<protein>
    <submittedName>
        <fullName evidence="2">Uncharacterized protein</fullName>
    </submittedName>
</protein>
<accession>A0A2T2XGT2</accession>
<evidence type="ECO:0000313" key="2">
    <source>
        <dbReference type="EMBL" id="PSR33688.1"/>
    </source>
</evidence>
<dbReference type="EMBL" id="PXYW01000017">
    <property type="protein sequence ID" value="PSR33688.1"/>
    <property type="molecule type" value="Genomic_DNA"/>
</dbReference>
<dbReference type="InterPro" id="IPR019734">
    <property type="entry name" value="TPR_rpt"/>
</dbReference>
<reference evidence="2 3" key="1">
    <citation type="journal article" date="2014" name="BMC Genomics">
        <title>Comparison of environmental and isolate Sulfobacillus genomes reveals diverse carbon, sulfur, nitrogen, and hydrogen metabolisms.</title>
        <authorList>
            <person name="Justice N.B."/>
            <person name="Norman A."/>
            <person name="Brown C.T."/>
            <person name="Singh A."/>
            <person name="Thomas B.C."/>
            <person name="Banfield J.F."/>
        </authorList>
    </citation>
    <scope>NUCLEOTIDE SEQUENCE [LARGE SCALE GENOMIC DNA]</scope>
    <source>
        <strain evidence="2">AMDSBA4</strain>
    </source>
</reference>
<evidence type="ECO:0000256" key="1">
    <source>
        <dbReference type="PROSITE-ProRule" id="PRU00339"/>
    </source>
</evidence>
<gene>
    <name evidence="2" type="ORF">C7B46_08760</name>
</gene>
<keyword evidence="1" id="KW-0802">TPR repeat</keyword>
<organism evidence="2 3">
    <name type="scientific">Sulfobacillus benefaciens</name>
    <dbReference type="NCBI Taxonomy" id="453960"/>
    <lineage>
        <taxon>Bacteria</taxon>
        <taxon>Bacillati</taxon>
        <taxon>Bacillota</taxon>
        <taxon>Clostridia</taxon>
        <taxon>Eubacteriales</taxon>
        <taxon>Clostridiales Family XVII. Incertae Sedis</taxon>
        <taxon>Sulfobacillus</taxon>
    </lineage>
</organism>
<dbReference type="InterPro" id="IPR011990">
    <property type="entry name" value="TPR-like_helical_dom_sf"/>
</dbReference>
<dbReference type="Proteomes" id="UP000242972">
    <property type="component" value="Unassembled WGS sequence"/>
</dbReference>
<name>A0A2T2XGT2_9FIRM</name>
<proteinExistence type="predicted"/>
<dbReference type="SUPFAM" id="SSF48452">
    <property type="entry name" value="TPR-like"/>
    <property type="match status" value="1"/>
</dbReference>
<sequence length="406" mass="46278">MAHNTASDLTVVIETWPYDRDLIERAVLSAASSADRILLLGIEGPTVPLASLPPGLVSWAVIPWQGDFAAWRNRLLSTVDTTWILWMYGNEQLVRMDVGLLREATTKYRRCGYRLKIDGIESWKQAGNDTIRLIPRSQVVRFAGHLVPNVTASLAEFGYGLEDLAVSLACGEGLGVRGRPKEWVQLVSNTLLGQIALQPENRIKLAMLHYGLQQWDVALDWLNKMPMGKDDDLPEIWQMESIYLTASIAMIQGRFETARKTLEKAVRVYPYSTDFLFLLGRVMVQIQDYDNAYDVMQMALQQGEDQVVYGEPGSGSYVCRMELGGIEIKRKHYKEAVKEYMSLLEQYPYYRSAWRALLELVDDHSPRDIVDLLGMVLSKTQMRNYLTRQSFLSPTETKLRDWLEAN</sequence>
<evidence type="ECO:0000313" key="3">
    <source>
        <dbReference type="Proteomes" id="UP000242972"/>
    </source>
</evidence>
<dbReference type="AlphaFoldDB" id="A0A2T2XGT2"/>
<feature type="repeat" description="TPR" evidence="1">
    <location>
        <begin position="273"/>
        <end position="306"/>
    </location>
</feature>
<dbReference type="Pfam" id="PF13432">
    <property type="entry name" value="TPR_16"/>
    <property type="match status" value="1"/>
</dbReference>
<comment type="caution">
    <text evidence="2">The sequence shown here is derived from an EMBL/GenBank/DDBJ whole genome shotgun (WGS) entry which is preliminary data.</text>
</comment>
<dbReference type="PROSITE" id="PS50005">
    <property type="entry name" value="TPR"/>
    <property type="match status" value="1"/>
</dbReference>